<evidence type="ECO:0000256" key="4">
    <source>
        <dbReference type="ARBA" id="ARBA00022747"/>
    </source>
</evidence>
<dbReference type="EC" id="2.1.1.72" evidence="1"/>
<organism evidence="8 9">
    <name type="scientific">Candidatus Fervidibacter japonicus</name>
    <dbReference type="NCBI Taxonomy" id="2035412"/>
    <lineage>
        <taxon>Bacteria</taxon>
        <taxon>Candidatus Fervidibacterota</taxon>
        <taxon>Candidatus Fervidibacter</taxon>
    </lineage>
</organism>
<dbReference type="GO" id="GO:0009007">
    <property type="term" value="F:site-specific DNA-methyltransferase (adenine-specific) activity"/>
    <property type="evidence" value="ECO:0007669"/>
    <property type="project" value="UniProtKB-EC"/>
</dbReference>
<dbReference type="InterPro" id="IPR050953">
    <property type="entry name" value="N4_N6_ade-DNA_methylase"/>
</dbReference>
<dbReference type="InterPro" id="IPR023135">
    <property type="entry name" value="N6_DNA_MeTrfase_TaqI_C"/>
</dbReference>
<keyword evidence="4" id="KW-0680">Restriction system</keyword>
<dbReference type="AlphaFoldDB" id="A0A2H5XE36"/>
<keyword evidence="2 8" id="KW-0489">Methyltransferase</keyword>
<dbReference type="InterPro" id="IPR025931">
    <property type="entry name" value="TaqI_C"/>
</dbReference>
<protein>
    <recommendedName>
        <fullName evidence="1">site-specific DNA-methyltransferase (adenine-specific)</fullName>
        <ecNumber evidence="1">2.1.1.72</ecNumber>
    </recommendedName>
</protein>
<evidence type="ECO:0000256" key="6">
    <source>
        <dbReference type="ARBA" id="ARBA00047942"/>
    </source>
</evidence>
<dbReference type="GO" id="GO:0009307">
    <property type="term" value="P:DNA restriction-modification system"/>
    <property type="evidence" value="ECO:0007669"/>
    <property type="project" value="UniProtKB-KW"/>
</dbReference>
<dbReference type="SUPFAM" id="SSF53335">
    <property type="entry name" value="S-adenosyl-L-methionine-dependent methyltransferases"/>
    <property type="match status" value="1"/>
</dbReference>
<dbReference type="InterPro" id="IPR029063">
    <property type="entry name" value="SAM-dependent_MTases_sf"/>
</dbReference>
<dbReference type="PANTHER" id="PTHR33841">
    <property type="entry name" value="DNA METHYLTRANSFERASE YEEA-RELATED"/>
    <property type="match status" value="1"/>
</dbReference>
<dbReference type="PANTHER" id="PTHR33841:SF6">
    <property type="entry name" value="TYPE II METHYLTRANSFERASE M.HINDII"/>
    <property type="match status" value="1"/>
</dbReference>
<dbReference type="Pfam" id="PF12950">
    <property type="entry name" value="TaqI_C"/>
    <property type="match status" value="1"/>
</dbReference>
<dbReference type="GO" id="GO:0003677">
    <property type="term" value="F:DNA binding"/>
    <property type="evidence" value="ECO:0007669"/>
    <property type="project" value="UniProtKB-KW"/>
</dbReference>
<evidence type="ECO:0000259" key="7">
    <source>
        <dbReference type="Pfam" id="PF12950"/>
    </source>
</evidence>
<keyword evidence="5" id="KW-0238">DNA-binding</keyword>
<accession>A0A2H5XE36</accession>
<evidence type="ECO:0000313" key="9">
    <source>
        <dbReference type="Proteomes" id="UP000236173"/>
    </source>
</evidence>
<dbReference type="GO" id="GO:0032259">
    <property type="term" value="P:methylation"/>
    <property type="evidence" value="ECO:0007669"/>
    <property type="project" value="UniProtKB-KW"/>
</dbReference>
<evidence type="ECO:0000256" key="5">
    <source>
        <dbReference type="ARBA" id="ARBA00023125"/>
    </source>
</evidence>
<comment type="catalytic activity">
    <reaction evidence="6">
        <text>a 2'-deoxyadenosine in DNA + S-adenosyl-L-methionine = an N(6)-methyl-2'-deoxyadenosine in DNA + S-adenosyl-L-homocysteine + H(+)</text>
        <dbReference type="Rhea" id="RHEA:15197"/>
        <dbReference type="Rhea" id="RHEA-COMP:12418"/>
        <dbReference type="Rhea" id="RHEA-COMP:12419"/>
        <dbReference type="ChEBI" id="CHEBI:15378"/>
        <dbReference type="ChEBI" id="CHEBI:57856"/>
        <dbReference type="ChEBI" id="CHEBI:59789"/>
        <dbReference type="ChEBI" id="CHEBI:90615"/>
        <dbReference type="ChEBI" id="CHEBI:90616"/>
        <dbReference type="EC" id="2.1.1.72"/>
    </reaction>
</comment>
<dbReference type="Gene3D" id="3.40.50.150">
    <property type="entry name" value="Vaccinia Virus protein VP39"/>
    <property type="match status" value="1"/>
</dbReference>
<gene>
    <name evidence="8" type="primary">taqIM</name>
    <name evidence="8" type="ORF">HRbin17_01973</name>
</gene>
<sequence>MLKPDGKLVFVVPASWLVLDDFSKLRLFLAHAGRLTVYYVGKVFQRRNVSCVVMVLERNGKGMNLYDGEKLIVSKPDYKGELIRFETPQVLEFERGGIALEHLFDIYFAARSPEIRAHPQVSTKPQKGLVPILTGRNLKPGWIDYEHCYSGFWMPREAAPTLRFFYGFPHIVVGHTKGTRVVAALDERCYPWREEFHLVPKVGNLDLQAIVRYLNSEAVQTYARTLYRDFVPHLTLTMLKRVPIPQELVSRNEMPKLPLEG</sequence>
<dbReference type="Gene3D" id="3.90.220.10">
    <property type="entry name" value="Adenine-n6-DNA-methyltransferase Taqi, Chain A, domain 2"/>
    <property type="match status" value="1"/>
</dbReference>
<reference evidence="9" key="1">
    <citation type="submission" date="2017-09" db="EMBL/GenBank/DDBJ databases">
        <title>Metaegenomics of thermophilic ammonia-oxidizing enrichment culture.</title>
        <authorList>
            <person name="Kato S."/>
            <person name="Suzuki K."/>
        </authorList>
    </citation>
    <scope>NUCLEOTIDE SEQUENCE [LARGE SCALE GENOMIC DNA]</scope>
</reference>
<evidence type="ECO:0000256" key="1">
    <source>
        <dbReference type="ARBA" id="ARBA00011900"/>
    </source>
</evidence>
<comment type="caution">
    <text evidence="8">The sequence shown here is derived from an EMBL/GenBank/DDBJ whole genome shotgun (WGS) entry which is preliminary data.</text>
</comment>
<dbReference type="EMBL" id="BEHT01000027">
    <property type="protein sequence ID" value="GBC99449.1"/>
    <property type="molecule type" value="Genomic_DNA"/>
</dbReference>
<evidence type="ECO:0000256" key="3">
    <source>
        <dbReference type="ARBA" id="ARBA00022679"/>
    </source>
</evidence>
<feature type="domain" description="TaqI-like C-terminal specificity" evidence="7">
    <location>
        <begin position="131"/>
        <end position="244"/>
    </location>
</feature>
<dbReference type="SUPFAM" id="SSF116734">
    <property type="entry name" value="DNA methylase specificity domain"/>
    <property type="match status" value="1"/>
</dbReference>
<evidence type="ECO:0000256" key="2">
    <source>
        <dbReference type="ARBA" id="ARBA00022603"/>
    </source>
</evidence>
<dbReference type="Proteomes" id="UP000236173">
    <property type="component" value="Unassembled WGS sequence"/>
</dbReference>
<evidence type="ECO:0000313" key="8">
    <source>
        <dbReference type="EMBL" id="GBC99449.1"/>
    </source>
</evidence>
<proteinExistence type="predicted"/>
<keyword evidence="3 8" id="KW-0808">Transferase</keyword>
<name>A0A2H5XE36_9BACT</name>